<sequence length="386" mass="44002">MAGTCPPGRAGSYPRHGRQSKKAAHHAGRARGAACRCAHRTGQAVATTARASRVAGALLQKRDPGGRAGAGPEHRKKVRYQVVQLLRVSCPHFCLRRISGVLGFSRQAYYQHEMRQWSSQEREQYVLEQVAKVRQEHPRIGGRKLYSLLEQGLREQGIKMGRDALFSLLAAHNLLIRKRRRKALTTFSRHRFRKYPNLIRELTPLRPNQVWVADITYWFTQAGCLYISLLTDAYSRRIMGFAVAETLATVHARRALEMALQQISKRAGRDLIHHSDRGIQYCSQEYLEVLAPYHIQVSMTENSDPLENAIAERVNGILKQEYLSQQPVHSLGEAAQHLEQAVFLYNYKRPHLSCDMQSPNEAHGSWGPLERRWKNYYKPPVPVSAK</sequence>
<comment type="caution">
    <text evidence="3">The sequence shown here is derived from an EMBL/GenBank/DDBJ whole genome shotgun (WGS) entry which is preliminary data.</text>
</comment>
<dbReference type="PANTHER" id="PTHR46889">
    <property type="entry name" value="TRANSPOSASE INSF FOR INSERTION SEQUENCE IS3B-RELATED"/>
    <property type="match status" value="1"/>
</dbReference>
<dbReference type="Proteomes" id="UP000670527">
    <property type="component" value="Unassembled WGS sequence"/>
</dbReference>
<dbReference type="NCBIfam" id="NF033516">
    <property type="entry name" value="transpos_IS3"/>
    <property type="match status" value="1"/>
</dbReference>
<dbReference type="Pfam" id="PF00665">
    <property type="entry name" value="rve"/>
    <property type="match status" value="1"/>
</dbReference>
<dbReference type="InterPro" id="IPR001584">
    <property type="entry name" value="Integrase_cat-core"/>
</dbReference>
<accession>A0ABS3TFL8</accession>
<dbReference type="PANTHER" id="PTHR46889:SF5">
    <property type="entry name" value="INTEGRASE PROTEIN"/>
    <property type="match status" value="1"/>
</dbReference>
<gene>
    <name evidence="3" type="ORF">J4D97_16040</name>
</gene>
<dbReference type="PROSITE" id="PS50994">
    <property type="entry name" value="INTEGRASE"/>
    <property type="match status" value="1"/>
</dbReference>
<dbReference type="InterPro" id="IPR050900">
    <property type="entry name" value="Transposase_IS3/IS150/IS904"/>
</dbReference>
<feature type="compositionally biased region" description="Basic residues" evidence="1">
    <location>
        <begin position="15"/>
        <end position="27"/>
    </location>
</feature>
<protein>
    <submittedName>
        <fullName evidence="3">IS3 family transposase</fullName>
    </submittedName>
</protein>
<evidence type="ECO:0000256" key="1">
    <source>
        <dbReference type="SAM" id="MobiDB-lite"/>
    </source>
</evidence>
<dbReference type="EMBL" id="JAGETX010000010">
    <property type="protein sequence ID" value="MBO3272168.1"/>
    <property type="molecule type" value="Genomic_DNA"/>
</dbReference>
<proteinExistence type="predicted"/>
<organism evidence="3 4">
    <name type="scientific">Hymenobacter defluvii</name>
    <dbReference type="NCBI Taxonomy" id="2054411"/>
    <lineage>
        <taxon>Bacteria</taxon>
        <taxon>Pseudomonadati</taxon>
        <taxon>Bacteroidota</taxon>
        <taxon>Cytophagia</taxon>
        <taxon>Cytophagales</taxon>
        <taxon>Hymenobacteraceae</taxon>
        <taxon>Hymenobacter</taxon>
    </lineage>
</organism>
<dbReference type="SUPFAM" id="SSF53098">
    <property type="entry name" value="Ribonuclease H-like"/>
    <property type="match status" value="1"/>
</dbReference>
<dbReference type="InterPro" id="IPR048020">
    <property type="entry name" value="Transpos_IS3"/>
</dbReference>
<feature type="region of interest" description="Disordered" evidence="1">
    <location>
        <begin position="1"/>
        <end position="27"/>
    </location>
</feature>
<evidence type="ECO:0000259" key="2">
    <source>
        <dbReference type="PROSITE" id="PS50994"/>
    </source>
</evidence>
<dbReference type="InterPro" id="IPR012337">
    <property type="entry name" value="RNaseH-like_sf"/>
</dbReference>
<feature type="region of interest" description="Disordered" evidence="1">
    <location>
        <begin position="55"/>
        <end position="74"/>
    </location>
</feature>
<dbReference type="InterPro" id="IPR036397">
    <property type="entry name" value="RNaseH_sf"/>
</dbReference>
<name>A0ABS3TFL8_9BACT</name>
<feature type="domain" description="Integrase catalytic" evidence="2">
    <location>
        <begin position="203"/>
        <end position="367"/>
    </location>
</feature>
<dbReference type="Gene3D" id="3.30.420.10">
    <property type="entry name" value="Ribonuclease H-like superfamily/Ribonuclease H"/>
    <property type="match status" value="1"/>
</dbReference>
<evidence type="ECO:0000313" key="3">
    <source>
        <dbReference type="EMBL" id="MBO3272168.1"/>
    </source>
</evidence>
<evidence type="ECO:0000313" key="4">
    <source>
        <dbReference type="Proteomes" id="UP000670527"/>
    </source>
</evidence>
<keyword evidence="4" id="KW-1185">Reference proteome</keyword>
<reference evidence="3 4" key="1">
    <citation type="submission" date="2021-03" db="EMBL/GenBank/DDBJ databases">
        <authorList>
            <person name="Kim M.K."/>
        </authorList>
    </citation>
    <scope>NUCLEOTIDE SEQUENCE [LARGE SCALE GENOMIC DNA]</scope>
    <source>
        <strain evidence="3 4">BT507</strain>
    </source>
</reference>